<accession>D6CQ54</accession>
<dbReference type="EMBL" id="FP475956">
    <property type="protein sequence ID" value="CAZ88134.1"/>
    <property type="molecule type" value="Genomic_DNA"/>
</dbReference>
<evidence type="ECO:0000313" key="2">
    <source>
        <dbReference type="EMBL" id="CAZ88134.1"/>
    </source>
</evidence>
<reference evidence="3 5" key="4">
    <citation type="submission" date="2015-03" db="EMBL/GenBank/DDBJ databases">
        <authorList>
            <person name="Regsiter A."/>
            <person name="william w."/>
        </authorList>
    </citation>
    <scope>NUCLEOTIDE SEQUENCE [LARGE SCALE GENOMIC DNA]</scope>
    <source>
        <strain evidence="3 5">CB1</strain>
    </source>
</reference>
<organism evidence="2 4">
    <name type="scientific">Thiomonas arsenitoxydans (strain DSM 22701 / CIP 110005 / 3As)</name>
    <dbReference type="NCBI Taxonomy" id="426114"/>
    <lineage>
        <taxon>Bacteria</taxon>
        <taxon>Pseudomonadati</taxon>
        <taxon>Pseudomonadota</taxon>
        <taxon>Betaproteobacteria</taxon>
        <taxon>Burkholderiales</taxon>
        <taxon>Thiomonas</taxon>
    </lineage>
</organism>
<evidence type="ECO:0000313" key="3">
    <source>
        <dbReference type="EMBL" id="CQR34204.1"/>
    </source>
</evidence>
<keyword evidence="5" id="KW-1185">Reference proteome</keyword>
<evidence type="ECO:0000313" key="4">
    <source>
        <dbReference type="Proteomes" id="UP000002372"/>
    </source>
</evidence>
<evidence type="ECO:0000256" key="1">
    <source>
        <dbReference type="SAM" id="MobiDB-lite"/>
    </source>
</evidence>
<proteinExistence type="predicted"/>
<dbReference type="Proteomes" id="UP000078599">
    <property type="component" value="Unassembled WGS sequence"/>
</dbReference>
<evidence type="ECO:0000313" key="5">
    <source>
        <dbReference type="Proteomes" id="UP000078599"/>
    </source>
</evidence>
<sequence>MPTKPIKGIAQDGHVPLMKGYVPLKEGHQPVLKPSGGHQPSTSQQKPFVPAPPPKKP</sequence>
<feature type="region of interest" description="Disordered" evidence="1">
    <location>
        <begin position="22"/>
        <end position="57"/>
    </location>
</feature>
<reference evidence="2" key="3">
    <citation type="submission" date="2010-07" db="EMBL/GenBank/DDBJ databases">
        <authorList>
            <person name="Genoscope - CEA"/>
        </authorList>
    </citation>
    <scope>NUCLEOTIDE SEQUENCE</scope>
    <source>
        <strain evidence="2">3As</strain>
    </source>
</reference>
<dbReference type="AlphaFoldDB" id="D6CQ54"/>
<dbReference type="HOGENOM" id="CLU_2995239_0_0_4"/>
<gene>
    <name evidence="2" type="ordered locus">THI_1450</name>
    <name evidence="3" type="ORF">THICB1_30356</name>
</gene>
<dbReference type="KEGG" id="thi:THI_1450"/>
<protein>
    <submittedName>
        <fullName evidence="2">Uncharacterized protein</fullName>
    </submittedName>
</protein>
<reference evidence="4" key="2">
    <citation type="journal article" date="2010" name="PLoS Genet.">
        <title>Structure, function, and evolution of the Thiomonas spp. genome.</title>
        <authorList>
            <person name="Arsene-Ploetze F."/>
            <person name="Koechler S."/>
            <person name="Marchal M."/>
            <person name="Coppee J.Y."/>
            <person name="Chandler M."/>
            <person name="Bonnefoy V."/>
            <person name="Brochier-Armanet C."/>
            <person name="Barakat M."/>
            <person name="Barbe V."/>
            <person name="Battaglia-Brunet F."/>
            <person name="Bruneel O."/>
            <person name="Bryan C.G."/>
            <person name="Cleiss-Arnold J."/>
            <person name="Cruveiller S."/>
            <person name="Erhardt M."/>
            <person name="Heinrich-Salmeron A."/>
            <person name="Hommais F."/>
            <person name="Joulian C."/>
            <person name="Krin E."/>
            <person name="Lieutaud A."/>
            <person name="Lievremont D."/>
            <person name="Michel C."/>
            <person name="Muller D."/>
            <person name="Ortet P."/>
            <person name="Proux C."/>
            <person name="Siguier P."/>
            <person name="Roche D."/>
            <person name="Rouy Z."/>
            <person name="Salvignol G."/>
            <person name="Slyemi D."/>
            <person name="Talla E."/>
            <person name="Weiss S."/>
            <person name="Weissenbach J."/>
            <person name="Medigue C."/>
            <person name="Bertin P.N."/>
        </authorList>
    </citation>
    <scope>NUCLEOTIDE SEQUENCE [LARGE SCALE GENOMIC DNA]</scope>
    <source>
        <strain evidence="4">DSM 22701 / CIP 110005 / 3As</strain>
    </source>
</reference>
<dbReference type="Proteomes" id="UP000002372">
    <property type="component" value="Chromosome"/>
</dbReference>
<name>D6CQ54_THIA3</name>
<reference key="1">
    <citation type="submission" date="2009-07" db="EMBL/GenBank/DDBJ databases">
        <authorList>
            <person name="Genoscope - CEA"/>
        </authorList>
    </citation>
    <scope>NUCLEOTIDE SEQUENCE</scope>
    <source>
        <strain>3As</strain>
    </source>
</reference>
<dbReference type="EMBL" id="CTRI01000023">
    <property type="protein sequence ID" value="CQR34204.1"/>
    <property type="molecule type" value="Genomic_DNA"/>
</dbReference>